<keyword evidence="1" id="KW-0407">Ion channel</keyword>
<feature type="region of interest" description="Disordered" evidence="2">
    <location>
        <begin position="1"/>
        <end position="26"/>
    </location>
</feature>
<dbReference type="GO" id="GO:0003254">
    <property type="term" value="P:regulation of membrane depolarization"/>
    <property type="evidence" value="ECO:0007669"/>
    <property type="project" value="TreeGrafter"/>
</dbReference>
<dbReference type="GO" id="GO:0030425">
    <property type="term" value="C:dendrite"/>
    <property type="evidence" value="ECO:0007669"/>
    <property type="project" value="TreeGrafter"/>
</dbReference>
<evidence type="ECO:0000259" key="3">
    <source>
        <dbReference type="Pfam" id="PF08412"/>
    </source>
</evidence>
<evidence type="ECO:0000313" key="5">
    <source>
        <dbReference type="Proteomes" id="UP000327468"/>
    </source>
</evidence>
<dbReference type="Proteomes" id="UP000327468">
    <property type="component" value="Chromosome 29"/>
</dbReference>
<dbReference type="GO" id="GO:0030424">
    <property type="term" value="C:axon"/>
    <property type="evidence" value="ECO:0007669"/>
    <property type="project" value="TreeGrafter"/>
</dbReference>
<dbReference type="AlphaFoldDB" id="A0A5N5JF53"/>
<keyword evidence="1" id="KW-0633">Potassium transport</keyword>
<keyword evidence="5" id="KW-1185">Reference proteome</keyword>
<proteinExistence type="predicted"/>
<accession>A0A5N5JF53</accession>
<dbReference type="InterPro" id="IPR051413">
    <property type="entry name" value="K/Na_HCN_channel"/>
</dbReference>
<keyword evidence="1" id="KW-0630">Potassium</keyword>
<protein>
    <recommendedName>
        <fullName evidence="3">Ion transport N-terminal domain-containing protein</fullName>
    </recommendedName>
</protein>
<comment type="caution">
    <text evidence="4">The sequence shown here is derived from an EMBL/GenBank/DDBJ whole genome shotgun (WGS) entry which is preliminary data.</text>
</comment>
<feature type="domain" description="Ion transport N-terminal" evidence="3">
    <location>
        <begin position="116"/>
        <end position="159"/>
    </location>
</feature>
<dbReference type="GO" id="GO:0098855">
    <property type="term" value="C:HCN channel complex"/>
    <property type="evidence" value="ECO:0007669"/>
    <property type="project" value="TreeGrafter"/>
</dbReference>
<dbReference type="PANTHER" id="PTHR45689:SF7">
    <property type="entry name" value="POTASSIUM_SODIUM HYPERPOLARIZATION-ACTIVATED CYCLIC NUCLEOTIDE-GATED CHANNEL 3"/>
    <property type="match status" value="1"/>
</dbReference>
<sequence>MDSSSGQAGSESCPPPNGDSRARGRFSFSAWRSSSLSSAHGAGAGGGGDLSRRLLSLVRNYHERAASTADFNTKPTEVTVGVDGLTTAEPSAGTSFTSNMEECESRDQSTYLHKQLSSMLQPGVNKHSLRMFGSTQGVAAEQERVRSFGVWIIHPYSDFR</sequence>
<keyword evidence="1" id="KW-0631">Potassium channel</keyword>
<keyword evidence="1" id="KW-0813">Transport</keyword>
<evidence type="ECO:0000313" key="4">
    <source>
        <dbReference type="EMBL" id="KAB5517919.1"/>
    </source>
</evidence>
<dbReference type="EMBL" id="VFJC01000030">
    <property type="protein sequence ID" value="KAB5517919.1"/>
    <property type="molecule type" value="Genomic_DNA"/>
</dbReference>
<evidence type="ECO:0000256" key="2">
    <source>
        <dbReference type="SAM" id="MobiDB-lite"/>
    </source>
</evidence>
<dbReference type="GO" id="GO:0035725">
    <property type="term" value="P:sodium ion transmembrane transport"/>
    <property type="evidence" value="ECO:0007669"/>
    <property type="project" value="TreeGrafter"/>
</dbReference>
<name>A0A5N5JF53_PANHP</name>
<feature type="compositionally biased region" description="Polar residues" evidence="2">
    <location>
        <begin position="1"/>
        <end position="10"/>
    </location>
</feature>
<dbReference type="InterPro" id="IPR013621">
    <property type="entry name" value="Ion_trans_N"/>
</dbReference>
<evidence type="ECO:0000256" key="1">
    <source>
        <dbReference type="ARBA" id="ARBA00022826"/>
    </source>
</evidence>
<organism evidence="4 5">
    <name type="scientific">Pangasianodon hypophthalmus</name>
    <name type="common">Striped catfish</name>
    <name type="synonym">Helicophagus hypophthalmus</name>
    <dbReference type="NCBI Taxonomy" id="310915"/>
    <lineage>
        <taxon>Eukaryota</taxon>
        <taxon>Metazoa</taxon>
        <taxon>Chordata</taxon>
        <taxon>Craniata</taxon>
        <taxon>Vertebrata</taxon>
        <taxon>Euteleostomi</taxon>
        <taxon>Actinopterygii</taxon>
        <taxon>Neopterygii</taxon>
        <taxon>Teleostei</taxon>
        <taxon>Ostariophysi</taxon>
        <taxon>Siluriformes</taxon>
        <taxon>Pangasiidae</taxon>
        <taxon>Pangasianodon</taxon>
    </lineage>
</organism>
<dbReference type="GO" id="GO:0005249">
    <property type="term" value="F:voltage-gated potassium channel activity"/>
    <property type="evidence" value="ECO:0007669"/>
    <property type="project" value="TreeGrafter"/>
</dbReference>
<keyword evidence="1" id="KW-0406">Ion transport</keyword>
<reference evidence="4 5" key="1">
    <citation type="submission" date="2019-06" db="EMBL/GenBank/DDBJ databases">
        <title>A chromosome-scale genome assembly of the striped catfish, Pangasianodon hypophthalmus.</title>
        <authorList>
            <person name="Wen M."/>
            <person name="Zahm M."/>
            <person name="Roques C."/>
            <person name="Cabau C."/>
            <person name="Klopp C."/>
            <person name="Donnadieu C."/>
            <person name="Jouanno E."/>
            <person name="Avarre J.-C."/>
            <person name="Campet M."/>
            <person name="Ha T.T.T."/>
            <person name="Dugue R."/>
            <person name="Lampietro C."/>
            <person name="Louis A."/>
            <person name="Herpin A."/>
            <person name="Echchiki A."/>
            <person name="Berthelot C."/>
            <person name="Parey E."/>
            <person name="Roest-Crollius H."/>
            <person name="Braasch I."/>
            <person name="Postlethwait J."/>
            <person name="Bobe J."/>
            <person name="Montfort J."/>
            <person name="Bouchez O."/>
            <person name="Begum T."/>
            <person name="Schartl M."/>
            <person name="Guiguen Y."/>
        </authorList>
    </citation>
    <scope>NUCLEOTIDE SEQUENCE [LARGE SCALE GENOMIC DNA]</scope>
    <source>
        <strain evidence="4 5">Indonesia</strain>
        <tissue evidence="4">Blood</tissue>
    </source>
</reference>
<dbReference type="PANTHER" id="PTHR45689">
    <property type="entry name" value="I[[H]] CHANNEL, ISOFORM E"/>
    <property type="match status" value="1"/>
</dbReference>
<dbReference type="Pfam" id="PF08412">
    <property type="entry name" value="Ion_trans_N"/>
    <property type="match status" value="1"/>
</dbReference>
<gene>
    <name evidence="4" type="ORF">PHYPO_G00173130</name>
</gene>